<protein>
    <recommendedName>
        <fullName evidence="3">DUF4276 family protein</fullName>
    </recommendedName>
</protein>
<dbReference type="EMBL" id="CZCU02000002">
    <property type="protein sequence ID" value="VXD10303.1"/>
    <property type="molecule type" value="Genomic_DNA"/>
</dbReference>
<organism evidence="1 2">
    <name type="scientific">Planktothrix serta PCC 8927</name>
    <dbReference type="NCBI Taxonomy" id="671068"/>
    <lineage>
        <taxon>Bacteria</taxon>
        <taxon>Bacillati</taxon>
        <taxon>Cyanobacteriota</taxon>
        <taxon>Cyanophyceae</taxon>
        <taxon>Oscillatoriophycideae</taxon>
        <taxon>Oscillatoriales</taxon>
        <taxon>Microcoleaceae</taxon>
        <taxon>Planktothrix</taxon>
    </lineage>
</organism>
<evidence type="ECO:0000313" key="1">
    <source>
        <dbReference type="EMBL" id="VXD10303.1"/>
    </source>
</evidence>
<comment type="caution">
    <text evidence="1">The sequence shown here is derived from an EMBL/GenBank/DDBJ whole genome shotgun (WGS) entry which is preliminary data.</text>
</comment>
<gene>
    <name evidence="1" type="ORF">PL8927_100005</name>
</gene>
<sequence>MVVWVFAGGGEAEVRGLIPFLKQNFPGCQFERKTPVRRKPGPKPNPLMSYGRTGNSLIEQIQEQLPIALKAESNQCDLIFVFDDLDCRNPETQRQKILASLSTIPDCDQVPKLIGFAAPELEAWIIADWDNSIAKHPDFRGRHERMRWWLSAKGKISFNNPESFSEYDHQRDCCQDKLSEALIQSSIQDETDRQRLRFSKGIHTPILLLQINGNEVKKNVPYSEKYMTTSRIFVVKTLKTAYNQEKVSINILFFV</sequence>
<dbReference type="AlphaFoldDB" id="A0A7Z9DVK9"/>
<reference evidence="1" key="1">
    <citation type="submission" date="2019-10" db="EMBL/GenBank/DDBJ databases">
        <authorList>
            <consortium name="Genoscope - CEA"/>
            <person name="William W."/>
        </authorList>
    </citation>
    <scope>NUCLEOTIDE SEQUENCE [LARGE SCALE GENOMIC DNA]</scope>
    <source>
        <strain evidence="1">BBR_PRJEB10992</strain>
    </source>
</reference>
<proteinExistence type="predicted"/>
<evidence type="ECO:0000313" key="2">
    <source>
        <dbReference type="Proteomes" id="UP000184550"/>
    </source>
</evidence>
<evidence type="ECO:0008006" key="3">
    <source>
        <dbReference type="Google" id="ProtNLM"/>
    </source>
</evidence>
<dbReference type="RefSeq" id="WP_197047291.1">
    <property type="nucleotide sequence ID" value="NZ_LR734828.1"/>
</dbReference>
<accession>A0A7Z9DVK9</accession>
<keyword evidence="2" id="KW-1185">Reference proteome</keyword>
<name>A0A7Z9DVK9_9CYAN</name>
<dbReference type="Proteomes" id="UP000184550">
    <property type="component" value="Unassembled WGS sequence"/>
</dbReference>